<evidence type="ECO:0000256" key="4">
    <source>
        <dbReference type="ARBA" id="ARBA00022989"/>
    </source>
</evidence>
<dbReference type="BioCyc" id="JESP1508404:G14D9-11682-MONOMER"/>
<keyword evidence="5 6" id="KW-0472">Membrane</keyword>
<sequence length="355" mass="40002">MIKRSIHILIILLLVLITVRTILVYFLPFTAGALVAVLLYPLVNLLFHQVKIPYKLSVLLGMILLLITGPLILTGCYVLLKNEILYLLNRLPDYTSWILHFTQNTVQTFPSFLHDLTHPYLTHSHLSMLLKEIEQLLLHTGKELISEISKTAGNLPSVLFSMGMMLIAAYYILADFQSWKHKLPPEFIKQLDQIRSLGFREAGAYFLSQLLLALLTFMITLTGLLLLCMPHPFFFALLSAALDFVPLASSLLLFLPLTIYYWMQAGPAHAAGTAFIYILIVGVRQITEPKIVGDRMGLHPLAALIVLYASVSLLGLKGLLLTPLFMIMTAVMIKIRLLNVIWRYISTGDSPFNRL</sequence>
<protein>
    <recommendedName>
        <fullName evidence="9">Sporulation integral membrane protein YtvI</fullName>
    </recommendedName>
</protein>
<feature type="transmembrane region" description="Helical" evidence="6">
    <location>
        <begin position="205"/>
        <end position="227"/>
    </location>
</feature>
<dbReference type="STRING" id="1508404.JMA_24260"/>
<feature type="transmembrane region" description="Helical" evidence="6">
    <location>
        <begin position="152"/>
        <end position="173"/>
    </location>
</feature>
<evidence type="ECO:0000256" key="3">
    <source>
        <dbReference type="ARBA" id="ARBA00022692"/>
    </source>
</evidence>
<comment type="subcellular location">
    <subcellularLocation>
        <location evidence="1">Membrane</location>
        <topology evidence="1">Multi-pass membrane protein</topology>
    </subcellularLocation>
</comment>
<gene>
    <name evidence="7" type="ORF">JMA_24260</name>
</gene>
<feature type="transmembrane region" description="Helical" evidence="6">
    <location>
        <begin position="234"/>
        <end position="262"/>
    </location>
</feature>
<feature type="transmembrane region" description="Helical" evidence="6">
    <location>
        <begin position="60"/>
        <end position="80"/>
    </location>
</feature>
<name>A0A0B5AT30_9BACL</name>
<evidence type="ECO:0000313" key="8">
    <source>
        <dbReference type="Proteomes" id="UP000031449"/>
    </source>
</evidence>
<dbReference type="GO" id="GO:0016020">
    <property type="term" value="C:membrane"/>
    <property type="evidence" value="ECO:0007669"/>
    <property type="project" value="UniProtKB-SubCell"/>
</dbReference>
<dbReference type="Pfam" id="PF01594">
    <property type="entry name" value="AI-2E_transport"/>
    <property type="match status" value="1"/>
</dbReference>
<evidence type="ECO:0000313" key="7">
    <source>
        <dbReference type="EMBL" id="AJD91743.1"/>
    </source>
</evidence>
<keyword evidence="4 6" id="KW-1133">Transmembrane helix</keyword>
<dbReference type="HOGENOM" id="CLU_031275_4_0_9"/>
<reference evidence="7 8" key="1">
    <citation type="submission" date="2014-08" db="EMBL/GenBank/DDBJ databases">
        <title>Complete genome of a marine bacteria Jeotgalibacillus malaysiensis.</title>
        <authorList>
            <person name="Yaakop A.S."/>
            <person name="Chan K.-G."/>
            <person name="Goh K.M."/>
        </authorList>
    </citation>
    <scope>NUCLEOTIDE SEQUENCE [LARGE SCALE GENOMIC DNA]</scope>
    <source>
        <strain evidence="7 8">D5</strain>
    </source>
</reference>
<evidence type="ECO:0008006" key="9">
    <source>
        <dbReference type="Google" id="ProtNLM"/>
    </source>
</evidence>
<dbReference type="PANTHER" id="PTHR21716:SF68">
    <property type="entry name" value="TRANSPORT PROTEIN YTVI-RELATED"/>
    <property type="match status" value="1"/>
</dbReference>
<evidence type="ECO:0000256" key="2">
    <source>
        <dbReference type="ARBA" id="ARBA00009773"/>
    </source>
</evidence>
<dbReference type="Proteomes" id="UP000031449">
    <property type="component" value="Chromosome"/>
</dbReference>
<organism evidence="7 8">
    <name type="scientific">Jeotgalibacillus malaysiensis</name>
    <dbReference type="NCBI Taxonomy" id="1508404"/>
    <lineage>
        <taxon>Bacteria</taxon>
        <taxon>Bacillati</taxon>
        <taxon>Bacillota</taxon>
        <taxon>Bacilli</taxon>
        <taxon>Bacillales</taxon>
        <taxon>Caryophanaceae</taxon>
        <taxon>Jeotgalibacillus</taxon>
    </lineage>
</organism>
<proteinExistence type="inferred from homology"/>
<feature type="transmembrane region" description="Helical" evidence="6">
    <location>
        <begin position="7"/>
        <end position="40"/>
    </location>
</feature>
<dbReference type="EMBL" id="CP009416">
    <property type="protein sequence ID" value="AJD91743.1"/>
    <property type="molecule type" value="Genomic_DNA"/>
</dbReference>
<comment type="similarity">
    <text evidence="2">Belongs to the autoinducer-2 exporter (AI-2E) (TC 2.A.86) family.</text>
</comment>
<dbReference type="KEGG" id="jeo:JMA_24260"/>
<dbReference type="GO" id="GO:0055085">
    <property type="term" value="P:transmembrane transport"/>
    <property type="evidence" value="ECO:0007669"/>
    <property type="project" value="TreeGrafter"/>
</dbReference>
<dbReference type="InterPro" id="IPR002549">
    <property type="entry name" value="AI-2E-like"/>
</dbReference>
<keyword evidence="8" id="KW-1185">Reference proteome</keyword>
<evidence type="ECO:0000256" key="1">
    <source>
        <dbReference type="ARBA" id="ARBA00004141"/>
    </source>
</evidence>
<feature type="transmembrane region" description="Helical" evidence="6">
    <location>
        <begin position="298"/>
        <end position="316"/>
    </location>
</feature>
<keyword evidence="3 6" id="KW-0812">Transmembrane</keyword>
<dbReference type="PANTHER" id="PTHR21716">
    <property type="entry name" value="TRANSMEMBRANE PROTEIN"/>
    <property type="match status" value="1"/>
</dbReference>
<dbReference type="AlphaFoldDB" id="A0A0B5AT30"/>
<evidence type="ECO:0000256" key="5">
    <source>
        <dbReference type="ARBA" id="ARBA00023136"/>
    </source>
</evidence>
<feature type="transmembrane region" description="Helical" evidence="6">
    <location>
        <begin position="268"/>
        <end position="286"/>
    </location>
</feature>
<accession>A0A0B5AT30</accession>
<evidence type="ECO:0000256" key="6">
    <source>
        <dbReference type="SAM" id="Phobius"/>
    </source>
</evidence>